<dbReference type="InterPro" id="IPR020006">
    <property type="entry name" value="FlhF"/>
</dbReference>
<gene>
    <name evidence="16" type="primary">flhF</name>
    <name evidence="16" type="ORF">ACFSFW_04460</name>
</gene>
<dbReference type="Proteomes" id="UP001597227">
    <property type="component" value="Unassembled WGS sequence"/>
</dbReference>
<dbReference type="CDD" id="cd17873">
    <property type="entry name" value="FlhF"/>
    <property type="match status" value="1"/>
</dbReference>
<sequence>MKVKKYIATTMPEAMKMIRAELGSDAVILNSKVVQTRGFFGLFRKKNFEVIAAIDSEVPKNQTMQPKEKNKKPAVIDIKSEPISIKQDIPKPVNTQQAKEPSESAPELVKEMKELRAAIKELSVDSSPYPAPLQEINQMLIDQEIDPSIRKEMMTTLMEKWYMTSDKASFEEVKKWTKECMASVISGVEYGGLTFQKKYINVVGPTGVGKTTTIAKIAADSMLKDKKKIAFITTDTFRIAAIEQLKTYAKILSAPVEVCYSFDDFKKAKEAYKDYDVIFIDTAGRNFRNEKYIDDLNDLIHFSNDMETFLVLSLTSKMSDMKVIYEQFSKIAISKFIFTKVDETANYGAMVNLIADSGIGVAYLTNGQNVPDDIVVATPALITNTILGVDES</sequence>
<evidence type="ECO:0000313" key="16">
    <source>
        <dbReference type="EMBL" id="MFD1777911.1"/>
    </source>
</evidence>
<feature type="domain" description="SRP54-type proteins GTP-binding" evidence="15">
    <location>
        <begin position="197"/>
        <end position="388"/>
    </location>
</feature>
<keyword evidence="16" id="KW-0969">Cilium</keyword>
<keyword evidence="16" id="KW-0966">Cell projection</keyword>
<evidence type="ECO:0000259" key="14">
    <source>
        <dbReference type="SMART" id="SM00382"/>
    </source>
</evidence>
<keyword evidence="10" id="KW-0472">Membrane</keyword>
<keyword evidence="6" id="KW-0547">Nucleotide-binding</keyword>
<keyword evidence="16" id="KW-0282">Flagellum</keyword>
<reference evidence="17" key="1">
    <citation type="journal article" date="2019" name="Int. J. Syst. Evol. Microbiol.">
        <title>The Global Catalogue of Microorganisms (GCM) 10K type strain sequencing project: providing services to taxonomists for standard genome sequencing and annotation.</title>
        <authorList>
            <consortium name="The Broad Institute Genomics Platform"/>
            <consortium name="The Broad Institute Genome Sequencing Center for Infectious Disease"/>
            <person name="Wu L."/>
            <person name="Ma J."/>
        </authorList>
    </citation>
    <scope>NUCLEOTIDE SEQUENCE [LARGE SCALE GENOMIC DNA]</scope>
    <source>
        <strain evidence="17">CCUG 15531</strain>
    </source>
</reference>
<protein>
    <recommendedName>
        <fullName evidence="3 13">Flagellar biosynthesis protein FlhF</fullName>
    </recommendedName>
</protein>
<dbReference type="InterPro" id="IPR000897">
    <property type="entry name" value="SRP54_GTPase_dom"/>
</dbReference>
<organism evidence="16 17">
    <name type="scientific">Fredinandcohnia salidurans</name>
    <dbReference type="NCBI Taxonomy" id="2595041"/>
    <lineage>
        <taxon>Bacteria</taxon>
        <taxon>Bacillati</taxon>
        <taxon>Bacillota</taxon>
        <taxon>Bacilli</taxon>
        <taxon>Bacillales</taxon>
        <taxon>Bacillaceae</taxon>
        <taxon>Fredinandcohnia</taxon>
    </lineage>
</organism>
<dbReference type="PANTHER" id="PTHR43134">
    <property type="entry name" value="SIGNAL RECOGNITION PARTICLE RECEPTOR SUBUNIT ALPHA"/>
    <property type="match status" value="1"/>
</dbReference>
<comment type="similarity">
    <text evidence="2">Belongs to the GTP-binding SRP family.</text>
</comment>
<evidence type="ECO:0000256" key="9">
    <source>
        <dbReference type="ARBA" id="ARBA00023134"/>
    </source>
</evidence>
<dbReference type="InterPro" id="IPR003593">
    <property type="entry name" value="AAA+_ATPase"/>
</dbReference>
<evidence type="ECO:0000256" key="7">
    <source>
        <dbReference type="ARBA" id="ARBA00022795"/>
    </source>
</evidence>
<evidence type="ECO:0000256" key="12">
    <source>
        <dbReference type="ARBA" id="ARBA00025337"/>
    </source>
</evidence>
<evidence type="ECO:0000256" key="3">
    <source>
        <dbReference type="ARBA" id="ARBA00014919"/>
    </source>
</evidence>
<keyword evidence="5" id="KW-1003">Cell membrane</keyword>
<dbReference type="RefSeq" id="WP_304215598.1">
    <property type="nucleotide sequence ID" value="NZ_JBHUEK010000007.1"/>
</dbReference>
<evidence type="ECO:0000256" key="8">
    <source>
        <dbReference type="ARBA" id="ARBA00022927"/>
    </source>
</evidence>
<evidence type="ECO:0000256" key="6">
    <source>
        <dbReference type="ARBA" id="ARBA00022741"/>
    </source>
</evidence>
<dbReference type="PANTHER" id="PTHR43134:SF3">
    <property type="entry name" value="FLAGELLAR BIOSYNTHESIS PROTEIN FLHF"/>
    <property type="match status" value="1"/>
</dbReference>
<feature type="domain" description="AAA+ ATPase" evidence="14">
    <location>
        <begin position="196"/>
        <end position="329"/>
    </location>
</feature>
<dbReference type="InterPro" id="IPR027417">
    <property type="entry name" value="P-loop_NTPase"/>
</dbReference>
<dbReference type="EMBL" id="JBHUEK010000007">
    <property type="protein sequence ID" value="MFD1777911.1"/>
    <property type="molecule type" value="Genomic_DNA"/>
</dbReference>
<keyword evidence="11" id="KW-1006">Bacterial flagellum protein export</keyword>
<dbReference type="SMART" id="SM00962">
    <property type="entry name" value="SRP54"/>
    <property type="match status" value="1"/>
</dbReference>
<dbReference type="Gene3D" id="1.20.120.1380">
    <property type="entry name" value="Flagellar FlhF biosynthesis protein, N domain"/>
    <property type="match status" value="1"/>
</dbReference>
<evidence type="ECO:0000259" key="15">
    <source>
        <dbReference type="SMART" id="SM00962"/>
    </source>
</evidence>
<evidence type="ECO:0000256" key="5">
    <source>
        <dbReference type="ARBA" id="ARBA00022475"/>
    </source>
</evidence>
<dbReference type="Gene3D" id="3.40.50.300">
    <property type="entry name" value="P-loop containing nucleotide triphosphate hydrolases"/>
    <property type="match status" value="1"/>
</dbReference>
<keyword evidence="9" id="KW-0342">GTP-binding</keyword>
<dbReference type="Pfam" id="PF00448">
    <property type="entry name" value="SRP54"/>
    <property type="match status" value="1"/>
</dbReference>
<evidence type="ECO:0000256" key="11">
    <source>
        <dbReference type="ARBA" id="ARBA00023225"/>
    </source>
</evidence>
<keyword evidence="8" id="KW-0653">Protein transport</keyword>
<keyword evidence="7" id="KW-1005">Bacterial flagellum biogenesis</keyword>
<comment type="caution">
    <text evidence="16">The sequence shown here is derived from an EMBL/GenBank/DDBJ whole genome shotgun (WGS) entry which is preliminary data.</text>
</comment>
<evidence type="ECO:0000256" key="13">
    <source>
        <dbReference type="NCBIfam" id="TIGR03499"/>
    </source>
</evidence>
<name>A0ABW4MKB4_9BACI</name>
<dbReference type="InterPro" id="IPR047040">
    <property type="entry name" value="FlhF__GTPase_dom"/>
</dbReference>
<comment type="function">
    <text evidence="12">Necessary for flagellar biosynthesis. May be involved in translocation of the flagellum.</text>
</comment>
<keyword evidence="4" id="KW-0813">Transport</keyword>
<dbReference type="SUPFAM" id="SSF52540">
    <property type="entry name" value="P-loop containing nucleoside triphosphate hydrolases"/>
    <property type="match status" value="1"/>
</dbReference>
<proteinExistence type="inferred from homology"/>
<dbReference type="NCBIfam" id="TIGR03499">
    <property type="entry name" value="FlhF"/>
    <property type="match status" value="1"/>
</dbReference>
<comment type="subcellular location">
    <subcellularLocation>
        <location evidence="1">Cell membrane</location>
        <topology evidence="1">Peripheral membrane protein</topology>
        <orientation evidence="1">Cytoplasmic side</orientation>
    </subcellularLocation>
</comment>
<evidence type="ECO:0000313" key="17">
    <source>
        <dbReference type="Proteomes" id="UP001597227"/>
    </source>
</evidence>
<keyword evidence="17" id="KW-1185">Reference proteome</keyword>
<dbReference type="SMART" id="SM00382">
    <property type="entry name" value="AAA"/>
    <property type="match status" value="1"/>
</dbReference>
<evidence type="ECO:0000256" key="2">
    <source>
        <dbReference type="ARBA" id="ARBA00008531"/>
    </source>
</evidence>
<accession>A0ABW4MKB4</accession>
<evidence type="ECO:0000256" key="10">
    <source>
        <dbReference type="ARBA" id="ARBA00023136"/>
    </source>
</evidence>
<evidence type="ECO:0000256" key="1">
    <source>
        <dbReference type="ARBA" id="ARBA00004413"/>
    </source>
</evidence>
<evidence type="ECO:0000256" key="4">
    <source>
        <dbReference type="ARBA" id="ARBA00022448"/>
    </source>
</evidence>